<name>A0ABU8N0W3_9PSEU</name>
<dbReference type="Gene3D" id="3.40.50.2000">
    <property type="entry name" value="Glycogen Phosphorylase B"/>
    <property type="match status" value="2"/>
</dbReference>
<evidence type="ECO:0000313" key="4">
    <source>
        <dbReference type="EMBL" id="MEJ2886023.1"/>
    </source>
</evidence>
<feature type="region of interest" description="Disordered" evidence="3">
    <location>
        <begin position="164"/>
        <end position="192"/>
    </location>
</feature>
<dbReference type="RefSeq" id="WP_337712512.1">
    <property type="nucleotide sequence ID" value="NZ_JBBEGL010000002.1"/>
</dbReference>
<dbReference type="EMBL" id="JBBEGL010000002">
    <property type="protein sequence ID" value="MEJ2886023.1"/>
    <property type="molecule type" value="Genomic_DNA"/>
</dbReference>
<protein>
    <submittedName>
        <fullName evidence="4">Glycosyltransferase family 9 protein</fullName>
    </submittedName>
</protein>
<dbReference type="SUPFAM" id="SSF53756">
    <property type="entry name" value="UDP-Glycosyltransferase/glycogen phosphorylase"/>
    <property type="match status" value="1"/>
</dbReference>
<keyword evidence="1" id="KW-0328">Glycosyltransferase</keyword>
<evidence type="ECO:0000256" key="3">
    <source>
        <dbReference type="SAM" id="MobiDB-lite"/>
    </source>
</evidence>
<keyword evidence="5" id="KW-1185">Reference proteome</keyword>
<dbReference type="InterPro" id="IPR002201">
    <property type="entry name" value="Glyco_trans_9"/>
</dbReference>
<proteinExistence type="predicted"/>
<dbReference type="InterPro" id="IPR051199">
    <property type="entry name" value="LPS_LOS_Heptosyltrfase"/>
</dbReference>
<comment type="caution">
    <text evidence="4">The sequence shown here is derived from an EMBL/GenBank/DDBJ whole genome shotgun (WGS) entry which is preliminary data.</text>
</comment>
<evidence type="ECO:0000313" key="5">
    <source>
        <dbReference type="Proteomes" id="UP001370100"/>
    </source>
</evidence>
<sequence length="342" mass="36401">MRRILVVDLLGGLGDLIMVLPSVHALAEAHPDAELTVLTHALGAPLLAHDPAVTAVRTADKHDERAAVEQALAELAPDLVVTTTRFDGIGDLVESDARTRGTRAVANLWRRPPADEKVGERYQRILAAEGVIADRVRPPRVVLTAEERASGRRALVSAEWHRRHWASETPHARSRDTPSPDPGPLGRSPTVLVPDAGMAVKRWPARRWAALASTLPGPVLSVGPVEGATELPPTDLRGLAARFAAVGEAGGVVVGPDTGPVRLAAAVGARTVALFGPTAASRYGLEEGTNLQGLPECPHREPTAITEQVCWWEARCPLASEPACLLDLPVERVREQVVRTGG</sequence>
<dbReference type="PANTHER" id="PTHR30160">
    <property type="entry name" value="TETRAACYLDISACCHARIDE 4'-KINASE-RELATED"/>
    <property type="match status" value="1"/>
</dbReference>
<accession>A0ABU8N0W3</accession>
<gene>
    <name evidence="4" type="ORF">WCD41_06140</name>
</gene>
<organism evidence="4 5">
    <name type="scientific">Actinomycetospora aeridis</name>
    <dbReference type="NCBI Taxonomy" id="3129231"/>
    <lineage>
        <taxon>Bacteria</taxon>
        <taxon>Bacillati</taxon>
        <taxon>Actinomycetota</taxon>
        <taxon>Actinomycetes</taxon>
        <taxon>Pseudonocardiales</taxon>
        <taxon>Pseudonocardiaceae</taxon>
        <taxon>Actinomycetospora</taxon>
    </lineage>
</organism>
<reference evidence="4 5" key="1">
    <citation type="submission" date="2024-03" db="EMBL/GenBank/DDBJ databases">
        <title>Actinomycetospora sp. OC33-EN06, a novel actinomycete isolated from wild orchid (Aerides multiflora).</title>
        <authorList>
            <person name="Suriyachadkun C."/>
        </authorList>
    </citation>
    <scope>NUCLEOTIDE SEQUENCE [LARGE SCALE GENOMIC DNA]</scope>
    <source>
        <strain evidence="4 5">OC33-EN06</strain>
    </source>
</reference>
<dbReference type="Pfam" id="PF01075">
    <property type="entry name" value="Glyco_transf_9"/>
    <property type="match status" value="1"/>
</dbReference>
<dbReference type="Proteomes" id="UP001370100">
    <property type="component" value="Unassembled WGS sequence"/>
</dbReference>
<evidence type="ECO:0000256" key="1">
    <source>
        <dbReference type="ARBA" id="ARBA00022676"/>
    </source>
</evidence>
<evidence type="ECO:0000256" key="2">
    <source>
        <dbReference type="ARBA" id="ARBA00022679"/>
    </source>
</evidence>
<dbReference type="PANTHER" id="PTHR30160:SF1">
    <property type="entry name" value="LIPOPOLYSACCHARIDE 1,2-N-ACETYLGLUCOSAMINETRANSFERASE-RELATED"/>
    <property type="match status" value="1"/>
</dbReference>
<keyword evidence="2" id="KW-0808">Transferase</keyword>